<reference evidence="2 3" key="1">
    <citation type="journal article" date="2015" name="Stand. Genomic Sci.">
        <title>Genomic Encyclopedia of Bacterial and Archaeal Type Strains, Phase III: the genomes of soil and plant-associated and newly described type strains.</title>
        <authorList>
            <person name="Whitman W.B."/>
            <person name="Woyke T."/>
            <person name="Klenk H.P."/>
            <person name="Zhou Y."/>
            <person name="Lilburn T.G."/>
            <person name="Beck B.J."/>
            <person name="De Vos P."/>
            <person name="Vandamme P."/>
            <person name="Eisen J.A."/>
            <person name="Garrity G."/>
            <person name="Hugenholtz P."/>
            <person name="Kyrpides N.C."/>
        </authorList>
    </citation>
    <scope>NUCLEOTIDE SEQUENCE [LARGE SCALE GENOMIC DNA]</scope>
    <source>
        <strain evidence="2 3">CECT 8445</strain>
    </source>
</reference>
<sequence>MEEAYEILNYLPIRFKNRTEQEYIEFLWDSFESNYSNEKYQFSFMAYHMLFMSFVYFNVWQIKKIHQEDYDKITLGFKDCFVGASSPFTFSEENESRVFLLFTFFGLRKDQIGKYKKIVSLRNDIAHSNGNIFFKAQETVDEKITEILKFADEIQEKTKSAIQDGFAKFLIESQDEEERRYINIEEQINEELIHEHYMSQKDIEFCLDYDITQLSGQPNYVEIEKIFEELKTEYAQEETNA</sequence>
<gene>
    <name evidence="2" type="ORF">DFQ05_1764</name>
</gene>
<dbReference type="EMBL" id="SMGI01000002">
    <property type="protein sequence ID" value="TCK67980.1"/>
    <property type="molecule type" value="Genomic_DNA"/>
</dbReference>
<name>A0A4R1KTW5_9FLAO</name>
<keyword evidence="1" id="KW-0472">Membrane</keyword>
<evidence type="ECO:0000313" key="2">
    <source>
        <dbReference type="EMBL" id="TCK67980.1"/>
    </source>
</evidence>
<dbReference type="OrthoDB" id="7824426at2"/>
<keyword evidence="1" id="KW-1133">Transmembrane helix</keyword>
<organism evidence="2 3">
    <name type="scientific">Winogradskyella wandonensis</name>
    <dbReference type="NCBI Taxonomy" id="1442586"/>
    <lineage>
        <taxon>Bacteria</taxon>
        <taxon>Pseudomonadati</taxon>
        <taxon>Bacteroidota</taxon>
        <taxon>Flavobacteriia</taxon>
        <taxon>Flavobacteriales</taxon>
        <taxon>Flavobacteriaceae</taxon>
        <taxon>Winogradskyella</taxon>
    </lineage>
</organism>
<comment type="caution">
    <text evidence="2">The sequence shown here is derived from an EMBL/GenBank/DDBJ whole genome shotgun (WGS) entry which is preliminary data.</text>
</comment>
<protein>
    <submittedName>
        <fullName evidence="2">Uncharacterized protein</fullName>
    </submittedName>
</protein>
<dbReference type="AlphaFoldDB" id="A0A4R1KTW5"/>
<keyword evidence="3" id="KW-1185">Reference proteome</keyword>
<accession>A0A4R1KTW5</accession>
<dbReference type="RefSeq" id="WP_132704993.1">
    <property type="nucleotide sequence ID" value="NZ_SMGI01000002.1"/>
</dbReference>
<dbReference type="Proteomes" id="UP000295714">
    <property type="component" value="Unassembled WGS sequence"/>
</dbReference>
<feature type="transmembrane region" description="Helical" evidence="1">
    <location>
        <begin position="40"/>
        <end position="59"/>
    </location>
</feature>
<keyword evidence="1" id="KW-0812">Transmembrane</keyword>
<evidence type="ECO:0000256" key="1">
    <source>
        <dbReference type="SAM" id="Phobius"/>
    </source>
</evidence>
<proteinExistence type="predicted"/>
<evidence type="ECO:0000313" key="3">
    <source>
        <dbReference type="Proteomes" id="UP000295714"/>
    </source>
</evidence>